<proteinExistence type="predicted"/>
<evidence type="ECO:0000313" key="7">
    <source>
        <dbReference type="EMBL" id="MCQ8106209.1"/>
    </source>
</evidence>
<comment type="caution">
    <text evidence="7">The sequence shown here is derived from an EMBL/GenBank/DDBJ whole genome shotgun (WGS) entry which is preliminary data.</text>
</comment>
<feature type="transmembrane region" description="Helical" evidence="6">
    <location>
        <begin position="126"/>
        <end position="144"/>
    </location>
</feature>
<feature type="transmembrane region" description="Helical" evidence="6">
    <location>
        <begin position="222"/>
        <end position="239"/>
    </location>
</feature>
<evidence type="ECO:0000313" key="8">
    <source>
        <dbReference type="Proteomes" id="UP001524499"/>
    </source>
</evidence>
<evidence type="ECO:0000256" key="1">
    <source>
        <dbReference type="ARBA" id="ARBA00004651"/>
    </source>
</evidence>
<dbReference type="Proteomes" id="UP001524499">
    <property type="component" value="Unassembled WGS sequence"/>
</dbReference>
<keyword evidence="8" id="KW-1185">Reference proteome</keyword>
<keyword evidence="2" id="KW-1003">Cell membrane</keyword>
<sequence length="325" mass="36469">MSWLKSLPLSLWLTALLLAGGVLGHLPLAAIGNSISSLSSGQWLGWTALNLSIISLSTQRWQLLTDMLKLPINFSELLLIRQAGQAVSFITPGPQFGGEPLQIYWLHRGRQAPLHRSLLALGLDRFYELWINFSVLLLAVLLLASPAGNAGDWRSILSILAFVLLALSLFGRLMLQQPQRILAWLNRLTRQWQHHPRLQNSQAHWQQLTTELKQAVARQKRVLLQAFMLSLYGWAGLIAELWLLLSFFGLETDFSAFLLIFVSMRLSFLLPLPGGVGSLEAALFWGFHTLNLPLEAAMGLIALMRLRDAVLLLSGFICLRLLQRR</sequence>
<dbReference type="PANTHER" id="PTHR39087">
    <property type="entry name" value="UPF0104 MEMBRANE PROTEIN MJ1595"/>
    <property type="match status" value="1"/>
</dbReference>
<organism evidence="7 8">
    <name type="scientific">Methylomonas subterranea</name>
    <dbReference type="NCBI Taxonomy" id="2952225"/>
    <lineage>
        <taxon>Bacteria</taxon>
        <taxon>Pseudomonadati</taxon>
        <taxon>Pseudomonadota</taxon>
        <taxon>Gammaproteobacteria</taxon>
        <taxon>Methylococcales</taxon>
        <taxon>Methylococcaceae</taxon>
        <taxon>Methylomonas</taxon>
    </lineage>
</organism>
<dbReference type="InterPro" id="IPR022791">
    <property type="entry name" value="L-PG_synthase/AglD"/>
</dbReference>
<dbReference type="EMBL" id="JANIBJ010000051">
    <property type="protein sequence ID" value="MCQ8106209.1"/>
    <property type="molecule type" value="Genomic_DNA"/>
</dbReference>
<dbReference type="NCBIfam" id="TIGR00374">
    <property type="entry name" value="flippase-like domain"/>
    <property type="match status" value="1"/>
</dbReference>
<keyword evidence="5 6" id="KW-0472">Membrane</keyword>
<name>A0ABT1TLM2_9GAMM</name>
<keyword evidence="4 6" id="KW-1133">Transmembrane helix</keyword>
<evidence type="ECO:0000256" key="2">
    <source>
        <dbReference type="ARBA" id="ARBA00022475"/>
    </source>
</evidence>
<dbReference type="PANTHER" id="PTHR39087:SF2">
    <property type="entry name" value="UPF0104 MEMBRANE PROTEIN MJ1595"/>
    <property type="match status" value="1"/>
</dbReference>
<gene>
    <name evidence="7" type="ORF">NP590_19025</name>
</gene>
<dbReference type="RefSeq" id="WP_256604287.1">
    <property type="nucleotide sequence ID" value="NZ_JANIBJ010000051.1"/>
</dbReference>
<reference evidence="7 8" key="1">
    <citation type="submission" date="2022-07" db="EMBL/GenBank/DDBJ databases">
        <title>Methylomonas rivi sp. nov., Methylomonas rosea sp. nov., Methylomonas aureus sp. nov. and Methylomonas subterranea sp. nov., four novel methanotrophs isolated from a freshwater creek and the deep terrestrial subsurface.</title>
        <authorList>
            <person name="Abin C."/>
            <person name="Sankaranarayanan K."/>
            <person name="Garner C."/>
            <person name="Sindelar R."/>
            <person name="Kotary K."/>
            <person name="Garner R."/>
            <person name="Barclay S."/>
            <person name="Lawson P."/>
            <person name="Krumholz L."/>
        </authorList>
    </citation>
    <scope>NUCLEOTIDE SEQUENCE [LARGE SCALE GENOMIC DNA]</scope>
    <source>
        <strain evidence="7 8">SURF-2</strain>
    </source>
</reference>
<accession>A0ABT1TLM2</accession>
<evidence type="ECO:0000256" key="3">
    <source>
        <dbReference type="ARBA" id="ARBA00022692"/>
    </source>
</evidence>
<evidence type="ECO:0000256" key="5">
    <source>
        <dbReference type="ARBA" id="ARBA00023136"/>
    </source>
</evidence>
<feature type="transmembrane region" description="Helical" evidence="6">
    <location>
        <begin position="156"/>
        <end position="175"/>
    </location>
</feature>
<comment type="subcellular location">
    <subcellularLocation>
        <location evidence="1">Cell membrane</location>
        <topology evidence="1">Multi-pass membrane protein</topology>
    </subcellularLocation>
</comment>
<dbReference type="Pfam" id="PF03706">
    <property type="entry name" value="LPG_synthase_TM"/>
    <property type="match status" value="1"/>
</dbReference>
<keyword evidence="3 6" id="KW-0812">Transmembrane</keyword>
<protein>
    <submittedName>
        <fullName evidence="7">Flippase-like domain-containing protein</fullName>
    </submittedName>
</protein>
<evidence type="ECO:0000256" key="6">
    <source>
        <dbReference type="SAM" id="Phobius"/>
    </source>
</evidence>
<evidence type="ECO:0000256" key="4">
    <source>
        <dbReference type="ARBA" id="ARBA00022989"/>
    </source>
</evidence>